<dbReference type="SMART" id="SM00387">
    <property type="entry name" value="HATPase_c"/>
    <property type="match status" value="1"/>
</dbReference>
<keyword evidence="12 13" id="KW-0472">Membrane</keyword>
<dbReference type="InterPro" id="IPR005467">
    <property type="entry name" value="His_kinase_dom"/>
</dbReference>
<keyword evidence="9" id="KW-0067">ATP-binding</keyword>
<feature type="domain" description="HAMP" evidence="15">
    <location>
        <begin position="173"/>
        <end position="225"/>
    </location>
</feature>
<keyword evidence="5" id="KW-0808">Transferase</keyword>
<evidence type="ECO:0000313" key="16">
    <source>
        <dbReference type="EMBL" id="MFK2917938.1"/>
    </source>
</evidence>
<dbReference type="Pfam" id="PF02518">
    <property type="entry name" value="HATPase_c"/>
    <property type="match status" value="1"/>
</dbReference>
<dbReference type="EC" id="2.7.13.3" evidence="3"/>
<dbReference type="PROSITE" id="PS50885">
    <property type="entry name" value="HAMP"/>
    <property type="match status" value="1"/>
</dbReference>
<dbReference type="PANTHER" id="PTHR45436">
    <property type="entry name" value="SENSOR HISTIDINE KINASE YKOH"/>
    <property type="match status" value="1"/>
</dbReference>
<dbReference type="InterPro" id="IPR050428">
    <property type="entry name" value="TCS_sensor_his_kinase"/>
</dbReference>
<organism evidence="16 17">
    <name type="scientific">Dyella koreensis</name>
    <dbReference type="NCBI Taxonomy" id="311235"/>
    <lineage>
        <taxon>Bacteria</taxon>
        <taxon>Pseudomonadati</taxon>
        <taxon>Pseudomonadota</taxon>
        <taxon>Gammaproteobacteria</taxon>
        <taxon>Lysobacterales</taxon>
        <taxon>Rhodanobacteraceae</taxon>
        <taxon>Dyella</taxon>
    </lineage>
</organism>
<dbReference type="PANTHER" id="PTHR45436:SF14">
    <property type="entry name" value="SENSOR PROTEIN QSEC"/>
    <property type="match status" value="1"/>
</dbReference>
<evidence type="ECO:0000256" key="6">
    <source>
        <dbReference type="ARBA" id="ARBA00022692"/>
    </source>
</evidence>
<evidence type="ECO:0000256" key="10">
    <source>
        <dbReference type="ARBA" id="ARBA00022989"/>
    </source>
</evidence>
<evidence type="ECO:0000256" key="2">
    <source>
        <dbReference type="ARBA" id="ARBA00004141"/>
    </source>
</evidence>
<dbReference type="PRINTS" id="PR00344">
    <property type="entry name" value="BCTRLSENSOR"/>
</dbReference>
<dbReference type="InterPro" id="IPR004358">
    <property type="entry name" value="Sig_transdc_His_kin-like_C"/>
</dbReference>
<evidence type="ECO:0000256" key="13">
    <source>
        <dbReference type="SAM" id="Phobius"/>
    </source>
</evidence>
<dbReference type="Proteomes" id="UP001620408">
    <property type="component" value="Unassembled WGS sequence"/>
</dbReference>
<reference evidence="16 17" key="1">
    <citation type="submission" date="2020-10" db="EMBL/GenBank/DDBJ databases">
        <title>Phylogeny of dyella-like bacteria.</title>
        <authorList>
            <person name="Fu J."/>
        </authorList>
    </citation>
    <scope>NUCLEOTIDE SEQUENCE [LARGE SCALE GENOMIC DNA]</scope>
    <source>
        <strain evidence="16 17">BB4</strain>
    </source>
</reference>
<gene>
    <name evidence="16" type="ORF">ISS97_11750</name>
</gene>
<comment type="subcellular location">
    <subcellularLocation>
        <location evidence="2">Membrane</location>
        <topology evidence="2">Multi-pass membrane protein</topology>
    </subcellularLocation>
</comment>
<evidence type="ECO:0000256" key="12">
    <source>
        <dbReference type="ARBA" id="ARBA00023136"/>
    </source>
</evidence>
<protein>
    <recommendedName>
        <fullName evidence="3">histidine kinase</fullName>
        <ecNumber evidence="3">2.7.13.3</ecNumber>
    </recommendedName>
</protein>
<keyword evidence="8 16" id="KW-0418">Kinase</keyword>
<evidence type="ECO:0000256" key="7">
    <source>
        <dbReference type="ARBA" id="ARBA00022741"/>
    </source>
</evidence>
<dbReference type="InterPro" id="IPR003660">
    <property type="entry name" value="HAMP_dom"/>
</dbReference>
<evidence type="ECO:0000256" key="9">
    <source>
        <dbReference type="ARBA" id="ARBA00022840"/>
    </source>
</evidence>
<keyword evidence="7" id="KW-0547">Nucleotide-binding</keyword>
<feature type="transmembrane region" description="Helical" evidence="13">
    <location>
        <begin position="145"/>
        <end position="168"/>
    </location>
</feature>
<evidence type="ECO:0000256" key="11">
    <source>
        <dbReference type="ARBA" id="ARBA00023012"/>
    </source>
</evidence>
<evidence type="ECO:0000256" key="4">
    <source>
        <dbReference type="ARBA" id="ARBA00022553"/>
    </source>
</evidence>
<feature type="domain" description="Histidine kinase" evidence="14">
    <location>
        <begin position="233"/>
        <end position="446"/>
    </location>
</feature>
<proteinExistence type="predicted"/>
<dbReference type="SUPFAM" id="SSF47384">
    <property type="entry name" value="Homodimeric domain of signal transducing histidine kinase"/>
    <property type="match status" value="1"/>
</dbReference>
<dbReference type="Gene3D" id="1.10.287.130">
    <property type="match status" value="1"/>
</dbReference>
<dbReference type="SUPFAM" id="SSF55874">
    <property type="entry name" value="ATPase domain of HSP90 chaperone/DNA topoisomerase II/histidine kinase"/>
    <property type="match status" value="1"/>
</dbReference>
<dbReference type="Gene3D" id="3.30.565.10">
    <property type="entry name" value="Histidine kinase-like ATPase, C-terminal domain"/>
    <property type="match status" value="1"/>
</dbReference>
<dbReference type="InterPro" id="IPR036890">
    <property type="entry name" value="HATPase_C_sf"/>
</dbReference>
<dbReference type="EMBL" id="JADIKD010000010">
    <property type="protein sequence ID" value="MFK2917938.1"/>
    <property type="molecule type" value="Genomic_DNA"/>
</dbReference>
<keyword evidence="4" id="KW-0597">Phosphoprotein</keyword>
<evidence type="ECO:0000256" key="1">
    <source>
        <dbReference type="ARBA" id="ARBA00000085"/>
    </source>
</evidence>
<sequence length="465" mass="51252">MNSLRRRLFVMLLLCFLAFWGLWVGLFGVFFSHEGTGLWDDTLSSHAREIVQFMPKDYQLLAIAPVTGLSAKTWMRDDMSYQVWVGRRLLVRSPGAPDTPLKPDFLDGFERRSVRGEPWRIYAVSDDARHIQVQVGKPQSDYEGIYLWLAGVTLASLVLMMGLLGLAVRWGIRWSLAPVTTLSKTMQSRVSLDLTPLPTSTLPAELRPLLDAFNDQLVQLDRAVQAERHFIVDAAHELRTPMAVLSANAQVALHATDVKQKDASLRQLLAGVERSARLSEQLLDLARLDATRHARPRVPIDLAELITIVLGDFDIVVQQNHQRIVLQIEPTHVIGDMDELGILMRNLLDNATRYGGRGACIEVACGHDAGTAAYLCIADDGPGVPLEDRERIFDRFYRVAGTDQRGSGIGLSLVARIAQSHHARIELGPGVGMRGLGITVLFGAGRGPGDLRGATTTAGFRSEAT</sequence>
<evidence type="ECO:0000313" key="17">
    <source>
        <dbReference type="Proteomes" id="UP001620408"/>
    </source>
</evidence>
<accession>A0ABW8K4V5</accession>
<evidence type="ECO:0000256" key="5">
    <source>
        <dbReference type="ARBA" id="ARBA00022679"/>
    </source>
</evidence>
<keyword evidence="6 13" id="KW-0812">Transmembrane</keyword>
<keyword evidence="17" id="KW-1185">Reference proteome</keyword>
<dbReference type="PROSITE" id="PS50109">
    <property type="entry name" value="HIS_KIN"/>
    <property type="match status" value="1"/>
</dbReference>
<dbReference type="CDD" id="cd00082">
    <property type="entry name" value="HisKA"/>
    <property type="match status" value="1"/>
</dbReference>
<name>A0ABW8K4V5_9GAMM</name>
<dbReference type="InterPro" id="IPR036097">
    <property type="entry name" value="HisK_dim/P_sf"/>
</dbReference>
<comment type="caution">
    <text evidence="16">The sequence shown here is derived from an EMBL/GenBank/DDBJ whole genome shotgun (WGS) entry which is preliminary data.</text>
</comment>
<evidence type="ECO:0000259" key="14">
    <source>
        <dbReference type="PROSITE" id="PS50109"/>
    </source>
</evidence>
<keyword evidence="11" id="KW-0902">Two-component regulatory system</keyword>
<dbReference type="GO" id="GO:0016301">
    <property type="term" value="F:kinase activity"/>
    <property type="evidence" value="ECO:0007669"/>
    <property type="project" value="UniProtKB-KW"/>
</dbReference>
<evidence type="ECO:0000256" key="8">
    <source>
        <dbReference type="ARBA" id="ARBA00022777"/>
    </source>
</evidence>
<comment type="catalytic activity">
    <reaction evidence="1">
        <text>ATP + protein L-histidine = ADP + protein N-phospho-L-histidine.</text>
        <dbReference type="EC" id="2.7.13.3"/>
    </reaction>
</comment>
<dbReference type="SMART" id="SM00388">
    <property type="entry name" value="HisKA"/>
    <property type="match status" value="1"/>
</dbReference>
<dbReference type="InterPro" id="IPR003661">
    <property type="entry name" value="HisK_dim/P_dom"/>
</dbReference>
<evidence type="ECO:0000256" key="3">
    <source>
        <dbReference type="ARBA" id="ARBA00012438"/>
    </source>
</evidence>
<keyword evidence="10 13" id="KW-1133">Transmembrane helix</keyword>
<dbReference type="InterPro" id="IPR003594">
    <property type="entry name" value="HATPase_dom"/>
</dbReference>
<evidence type="ECO:0000259" key="15">
    <source>
        <dbReference type="PROSITE" id="PS50885"/>
    </source>
</evidence>
<dbReference type="Pfam" id="PF00512">
    <property type="entry name" value="HisKA"/>
    <property type="match status" value="1"/>
</dbReference>
<dbReference type="RefSeq" id="WP_379986485.1">
    <property type="nucleotide sequence ID" value="NZ_JADIKD010000010.1"/>
</dbReference>